<feature type="transmembrane region" description="Helical" evidence="2">
    <location>
        <begin position="30"/>
        <end position="46"/>
    </location>
</feature>
<keyword evidence="2" id="KW-0472">Membrane</keyword>
<sequence>MRRQNLIFWIVMVLVAIGVVQGLLSNWLSLIIPLVLIALVYVLYKYPPKRFRRGPKVKPSARTAAKIAASQRRSAAAPRSSSDGKRKHYPFQVIDGNKGKNDEDLPKYH</sequence>
<evidence type="ECO:0000256" key="2">
    <source>
        <dbReference type="SAM" id="Phobius"/>
    </source>
</evidence>
<dbReference type="Proteomes" id="UP000609323">
    <property type="component" value="Unassembled WGS sequence"/>
</dbReference>
<dbReference type="RefSeq" id="WP_094093415.1">
    <property type="nucleotide sequence ID" value="NZ_BMHF01000001.1"/>
</dbReference>
<reference evidence="4" key="1">
    <citation type="journal article" date="2019" name="Int. J. Syst. Evol. Microbiol.">
        <title>The Global Catalogue of Microorganisms (GCM) 10K type strain sequencing project: providing services to taxonomists for standard genome sequencing and annotation.</title>
        <authorList>
            <consortium name="The Broad Institute Genomics Platform"/>
            <consortium name="The Broad Institute Genome Sequencing Center for Infectious Disease"/>
            <person name="Wu L."/>
            <person name="Ma J."/>
        </authorList>
    </citation>
    <scope>NUCLEOTIDE SEQUENCE [LARGE SCALE GENOMIC DNA]</scope>
    <source>
        <strain evidence="4">CGMCC 1.15044</strain>
    </source>
</reference>
<evidence type="ECO:0008006" key="5">
    <source>
        <dbReference type="Google" id="ProtNLM"/>
    </source>
</evidence>
<feature type="compositionally biased region" description="Low complexity" evidence="1">
    <location>
        <begin position="64"/>
        <end position="81"/>
    </location>
</feature>
<protein>
    <recommendedName>
        <fullName evidence="5">DUF2207 domain-containing protein</fullName>
    </recommendedName>
</protein>
<feature type="transmembrane region" description="Helical" evidence="2">
    <location>
        <begin position="7"/>
        <end position="24"/>
    </location>
</feature>
<keyword evidence="4" id="KW-1185">Reference proteome</keyword>
<organism evidence="3 4">
    <name type="scientific">Paenibacillus physcomitrellae</name>
    <dbReference type="NCBI Taxonomy" id="1619311"/>
    <lineage>
        <taxon>Bacteria</taxon>
        <taxon>Bacillati</taxon>
        <taxon>Bacillota</taxon>
        <taxon>Bacilli</taxon>
        <taxon>Bacillales</taxon>
        <taxon>Paenibacillaceae</taxon>
        <taxon>Paenibacillus</taxon>
    </lineage>
</organism>
<name>A0ABQ1FNJ9_9BACL</name>
<evidence type="ECO:0000313" key="4">
    <source>
        <dbReference type="Proteomes" id="UP000609323"/>
    </source>
</evidence>
<keyword evidence="2" id="KW-0812">Transmembrane</keyword>
<feature type="compositionally biased region" description="Basic and acidic residues" evidence="1">
    <location>
        <begin position="97"/>
        <end position="109"/>
    </location>
</feature>
<accession>A0ABQ1FNJ9</accession>
<evidence type="ECO:0000313" key="3">
    <source>
        <dbReference type="EMBL" id="GGA22279.1"/>
    </source>
</evidence>
<gene>
    <name evidence="3" type="ORF">GCM10010917_03770</name>
</gene>
<keyword evidence="2" id="KW-1133">Transmembrane helix</keyword>
<comment type="caution">
    <text evidence="3">The sequence shown here is derived from an EMBL/GenBank/DDBJ whole genome shotgun (WGS) entry which is preliminary data.</text>
</comment>
<feature type="region of interest" description="Disordered" evidence="1">
    <location>
        <begin position="50"/>
        <end position="109"/>
    </location>
</feature>
<evidence type="ECO:0000256" key="1">
    <source>
        <dbReference type="SAM" id="MobiDB-lite"/>
    </source>
</evidence>
<proteinExistence type="predicted"/>
<dbReference type="EMBL" id="BMHF01000001">
    <property type="protein sequence ID" value="GGA22279.1"/>
    <property type="molecule type" value="Genomic_DNA"/>
</dbReference>